<protein>
    <submittedName>
        <fullName evidence="2">Uncharacterized protein</fullName>
    </submittedName>
</protein>
<proteinExistence type="predicted"/>
<comment type="caution">
    <text evidence="2">The sequence shown here is derived from an EMBL/GenBank/DDBJ whole genome shotgun (WGS) entry which is preliminary data.</text>
</comment>
<reference evidence="2" key="1">
    <citation type="journal article" date="2014" name="Front. Microbiol.">
        <title>High frequency of phylogenetically diverse reductive dehalogenase-homologous genes in deep subseafloor sedimentary metagenomes.</title>
        <authorList>
            <person name="Kawai M."/>
            <person name="Futagami T."/>
            <person name="Toyoda A."/>
            <person name="Takaki Y."/>
            <person name="Nishi S."/>
            <person name="Hori S."/>
            <person name="Arai W."/>
            <person name="Tsubouchi T."/>
            <person name="Morono Y."/>
            <person name="Uchiyama I."/>
            <person name="Ito T."/>
            <person name="Fujiyama A."/>
            <person name="Inagaki F."/>
            <person name="Takami H."/>
        </authorList>
    </citation>
    <scope>NUCLEOTIDE SEQUENCE</scope>
    <source>
        <strain evidence="2">Expedition CK06-06</strain>
    </source>
</reference>
<dbReference type="AlphaFoldDB" id="X0S6D3"/>
<evidence type="ECO:0000256" key="1">
    <source>
        <dbReference type="SAM" id="MobiDB-lite"/>
    </source>
</evidence>
<evidence type="ECO:0000313" key="2">
    <source>
        <dbReference type="EMBL" id="GAF70791.1"/>
    </source>
</evidence>
<name>X0S6D3_9ZZZZ</name>
<organism evidence="2">
    <name type="scientific">marine sediment metagenome</name>
    <dbReference type="NCBI Taxonomy" id="412755"/>
    <lineage>
        <taxon>unclassified sequences</taxon>
        <taxon>metagenomes</taxon>
        <taxon>ecological metagenomes</taxon>
    </lineage>
</organism>
<feature type="region of interest" description="Disordered" evidence="1">
    <location>
        <begin position="46"/>
        <end position="73"/>
    </location>
</feature>
<gene>
    <name evidence="2" type="ORF">S01H1_05094</name>
</gene>
<accession>X0S6D3</accession>
<sequence>MHITIYISKYSASQTDILDNTSDSRNRYHITDAIVVFQENKEARNEVPYQALGSESDSQTSNTNKGNEGGNIHTEFRQYRDYCENQDNYSGDFNKYGR</sequence>
<dbReference type="EMBL" id="BARS01002655">
    <property type="protein sequence ID" value="GAF70791.1"/>
    <property type="molecule type" value="Genomic_DNA"/>
</dbReference>
<feature type="compositionally biased region" description="Polar residues" evidence="1">
    <location>
        <begin position="53"/>
        <end position="66"/>
    </location>
</feature>